<organism evidence="3 4">
    <name type="scientific">Candidatus Pullibacteroides excrementavium</name>
    <dbReference type="NCBI Taxonomy" id="2840905"/>
    <lineage>
        <taxon>Bacteria</taxon>
        <taxon>Pseudomonadati</taxon>
        <taxon>Bacteroidota</taxon>
        <taxon>Bacteroidia</taxon>
        <taxon>Bacteroidales</taxon>
        <taxon>Candidatus Pullibacteroides</taxon>
    </lineage>
</organism>
<feature type="transmembrane region" description="Helical" evidence="2">
    <location>
        <begin position="370"/>
        <end position="394"/>
    </location>
</feature>
<feature type="compositionally biased region" description="Low complexity" evidence="1">
    <location>
        <begin position="251"/>
        <end position="263"/>
    </location>
</feature>
<dbReference type="PANTHER" id="PTHR34219">
    <property type="entry name" value="IRON-REGULATED INNER MEMBRANE PROTEIN-RELATED"/>
    <property type="match status" value="1"/>
</dbReference>
<feature type="transmembrane region" description="Helical" evidence="2">
    <location>
        <begin position="143"/>
        <end position="164"/>
    </location>
</feature>
<reference evidence="3" key="2">
    <citation type="journal article" date="2021" name="PeerJ">
        <title>Extensive microbial diversity within the chicken gut microbiome revealed by metagenomics and culture.</title>
        <authorList>
            <person name="Gilroy R."/>
            <person name="Ravi A."/>
            <person name="Getino M."/>
            <person name="Pursley I."/>
            <person name="Horton D.L."/>
            <person name="Alikhan N.F."/>
            <person name="Baker D."/>
            <person name="Gharbi K."/>
            <person name="Hall N."/>
            <person name="Watson M."/>
            <person name="Adriaenssens E.M."/>
            <person name="Foster-Nyarko E."/>
            <person name="Jarju S."/>
            <person name="Secka A."/>
            <person name="Antonio M."/>
            <person name="Oren A."/>
            <person name="Chaudhuri R.R."/>
            <person name="La Ragione R."/>
            <person name="Hildebrand F."/>
            <person name="Pallen M.J."/>
        </authorList>
    </citation>
    <scope>NUCLEOTIDE SEQUENCE</scope>
    <source>
        <strain evidence="3">2889</strain>
    </source>
</reference>
<accession>A0A9D9DVN2</accession>
<reference evidence="3" key="1">
    <citation type="submission" date="2020-10" db="EMBL/GenBank/DDBJ databases">
        <authorList>
            <person name="Gilroy R."/>
        </authorList>
    </citation>
    <scope>NUCLEOTIDE SEQUENCE</scope>
    <source>
        <strain evidence="3">2889</strain>
    </source>
</reference>
<keyword evidence="2" id="KW-1133">Transmembrane helix</keyword>
<dbReference type="Proteomes" id="UP000823612">
    <property type="component" value="Unassembled WGS sequence"/>
</dbReference>
<feature type="transmembrane region" description="Helical" evidence="2">
    <location>
        <begin position="185"/>
        <end position="206"/>
    </location>
</feature>
<evidence type="ECO:0000313" key="4">
    <source>
        <dbReference type="Proteomes" id="UP000823612"/>
    </source>
</evidence>
<name>A0A9D9DVN2_9BACT</name>
<dbReference type="EMBL" id="JADIMZ010000147">
    <property type="protein sequence ID" value="MBO8433543.1"/>
    <property type="molecule type" value="Genomic_DNA"/>
</dbReference>
<evidence type="ECO:0000313" key="3">
    <source>
        <dbReference type="EMBL" id="MBO8433543.1"/>
    </source>
</evidence>
<dbReference type="InterPro" id="IPR005625">
    <property type="entry name" value="PepSY-ass_TM"/>
</dbReference>
<feature type="transmembrane region" description="Helical" evidence="2">
    <location>
        <begin position="12"/>
        <end position="32"/>
    </location>
</feature>
<evidence type="ECO:0000256" key="1">
    <source>
        <dbReference type="SAM" id="MobiDB-lite"/>
    </source>
</evidence>
<dbReference type="Pfam" id="PF03929">
    <property type="entry name" value="PepSY_TM"/>
    <property type="match status" value="1"/>
</dbReference>
<feature type="region of interest" description="Disordered" evidence="1">
    <location>
        <begin position="235"/>
        <end position="279"/>
    </location>
</feature>
<gene>
    <name evidence="3" type="ORF">IAB08_09690</name>
</gene>
<dbReference type="PANTHER" id="PTHR34219:SF3">
    <property type="entry name" value="BLL7967 PROTEIN"/>
    <property type="match status" value="1"/>
</dbReference>
<dbReference type="AlphaFoldDB" id="A0A9D9DVN2"/>
<evidence type="ECO:0000256" key="2">
    <source>
        <dbReference type="SAM" id="Phobius"/>
    </source>
</evidence>
<proteinExistence type="predicted"/>
<protein>
    <submittedName>
        <fullName evidence="3">PepSY domain-containing protein</fullName>
    </submittedName>
</protein>
<keyword evidence="2" id="KW-0472">Membrane</keyword>
<sequence length="428" mass="47976">MRKTFAKLHLWLSIPFGILIAIICITGALLVFEQEILQLCHPSHYFVKEVKAEALPIDRLMASARQQLPENTPIRGIRVFQDPERSYQILLPGKKAAAFIDPYTGSVVGMDDGQGFFMQVMRLHRWLLDIPKRDGSFAWGKNIVGYATLAMAIILVSGLVIWWPRNRKMLKNRWQVKCRSGRFRFWYDLHVAGGFYAFLLLLAMALTGLTWSFSWYNQAFCKVFGVEVAARKAHGPSAGPSGERSQDSGTGKQAQGQMQRLQQGQGGNPAQADRGQASNAVSARTADYSHWASVLTQLQSRYEDYQSITLQAGSASVSTARYGNTRGSDRYSFDPETGQITQSQLYKDLPKSGKIRGWIYSVHTGSWGGLATRILSCLAALFGGILALTGYYFWIRKMRLKKRRTLAESSGKRSFSQNRSLSAQKVDF</sequence>
<keyword evidence="2" id="KW-0812">Transmembrane</keyword>
<comment type="caution">
    <text evidence="3">The sequence shown here is derived from an EMBL/GenBank/DDBJ whole genome shotgun (WGS) entry which is preliminary data.</text>
</comment>